<accession>A0A1F5LXS8</accession>
<dbReference type="OrthoDB" id="10021397at2759"/>
<comment type="similarity">
    <text evidence="2">Belongs to the major facilitator superfamily. TCR/Tet family.</text>
</comment>
<dbReference type="PROSITE" id="PS50850">
    <property type="entry name" value="MFS"/>
    <property type="match status" value="1"/>
</dbReference>
<protein>
    <recommendedName>
        <fullName evidence="7">Major facilitator superfamily (MFS) profile domain-containing protein</fullName>
    </recommendedName>
</protein>
<dbReference type="Proteomes" id="UP000177622">
    <property type="component" value="Unassembled WGS sequence"/>
</dbReference>
<dbReference type="FunFam" id="1.20.1720.10:FF:000012">
    <property type="entry name" value="MFS toxin efflux pump (AflT)"/>
    <property type="match status" value="1"/>
</dbReference>
<organism evidence="8 9">
    <name type="scientific">Penicillium arizonense</name>
    <dbReference type="NCBI Taxonomy" id="1835702"/>
    <lineage>
        <taxon>Eukaryota</taxon>
        <taxon>Fungi</taxon>
        <taxon>Dikarya</taxon>
        <taxon>Ascomycota</taxon>
        <taxon>Pezizomycotina</taxon>
        <taxon>Eurotiomycetes</taxon>
        <taxon>Eurotiomycetidae</taxon>
        <taxon>Eurotiales</taxon>
        <taxon>Aspergillaceae</taxon>
        <taxon>Penicillium</taxon>
    </lineage>
</organism>
<keyword evidence="4 6" id="KW-1133">Transmembrane helix</keyword>
<evidence type="ECO:0000256" key="1">
    <source>
        <dbReference type="ARBA" id="ARBA00004141"/>
    </source>
</evidence>
<dbReference type="InterPro" id="IPR036259">
    <property type="entry name" value="MFS_trans_sf"/>
</dbReference>
<dbReference type="Gene3D" id="1.20.1250.20">
    <property type="entry name" value="MFS general substrate transporter like domains"/>
    <property type="match status" value="2"/>
</dbReference>
<gene>
    <name evidence="8" type="ORF">PENARI_c001G04971</name>
</gene>
<evidence type="ECO:0000256" key="3">
    <source>
        <dbReference type="ARBA" id="ARBA00022692"/>
    </source>
</evidence>
<evidence type="ECO:0000313" key="9">
    <source>
        <dbReference type="Proteomes" id="UP000177622"/>
    </source>
</evidence>
<dbReference type="PANTHER" id="PTHR23501:SF199">
    <property type="entry name" value="MFS EFFLUX TRANSPORTER INPD-RELATED"/>
    <property type="match status" value="1"/>
</dbReference>
<evidence type="ECO:0000313" key="8">
    <source>
        <dbReference type="EMBL" id="OGE57963.1"/>
    </source>
</evidence>
<feature type="transmembrane region" description="Helical" evidence="6">
    <location>
        <begin position="419"/>
        <end position="438"/>
    </location>
</feature>
<dbReference type="FunFam" id="1.20.1250.20:FF:000196">
    <property type="entry name" value="MFS toxin efflux pump (AflT)"/>
    <property type="match status" value="1"/>
</dbReference>
<feature type="transmembrane region" description="Helical" evidence="6">
    <location>
        <begin position="96"/>
        <end position="118"/>
    </location>
</feature>
<evidence type="ECO:0000256" key="2">
    <source>
        <dbReference type="ARBA" id="ARBA00007520"/>
    </source>
</evidence>
<feature type="transmembrane region" description="Helical" evidence="6">
    <location>
        <begin position="125"/>
        <end position="145"/>
    </location>
</feature>
<feature type="transmembrane region" description="Helical" evidence="6">
    <location>
        <begin position="254"/>
        <end position="273"/>
    </location>
</feature>
<feature type="domain" description="Major facilitator superfamily (MFS) profile" evidence="7">
    <location>
        <begin position="61"/>
        <end position="555"/>
    </location>
</feature>
<evidence type="ECO:0000256" key="5">
    <source>
        <dbReference type="ARBA" id="ARBA00023136"/>
    </source>
</evidence>
<dbReference type="GO" id="GO:0005886">
    <property type="term" value="C:plasma membrane"/>
    <property type="evidence" value="ECO:0007669"/>
    <property type="project" value="TreeGrafter"/>
</dbReference>
<dbReference type="SUPFAM" id="SSF103473">
    <property type="entry name" value="MFS general substrate transporter"/>
    <property type="match status" value="1"/>
</dbReference>
<evidence type="ECO:0000256" key="4">
    <source>
        <dbReference type="ARBA" id="ARBA00022989"/>
    </source>
</evidence>
<evidence type="ECO:0000259" key="7">
    <source>
        <dbReference type="PROSITE" id="PS50850"/>
    </source>
</evidence>
<feature type="transmembrane region" description="Helical" evidence="6">
    <location>
        <begin position="363"/>
        <end position="382"/>
    </location>
</feature>
<dbReference type="InterPro" id="IPR020846">
    <property type="entry name" value="MFS_dom"/>
</dbReference>
<feature type="transmembrane region" description="Helical" evidence="6">
    <location>
        <begin position="389"/>
        <end position="407"/>
    </location>
</feature>
<evidence type="ECO:0000256" key="6">
    <source>
        <dbReference type="SAM" id="Phobius"/>
    </source>
</evidence>
<feature type="transmembrane region" description="Helical" evidence="6">
    <location>
        <begin position="58"/>
        <end position="84"/>
    </location>
</feature>
<feature type="transmembrane region" description="Helical" evidence="6">
    <location>
        <begin position="285"/>
        <end position="302"/>
    </location>
</feature>
<dbReference type="InterPro" id="IPR011701">
    <property type="entry name" value="MFS"/>
</dbReference>
<keyword evidence="5 6" id="KW-0472">Membrane</keyword>
<dbReference type="EMBL" id="LXJU01000001">
    <property type="protein sequence ID" value="OGE57963.1"/>
    <property type="molecule type" value="Genomic_DNA"/>
</dbReference>
<feature type="transmembrane region" description="Helical" evidence="6">
    <location>
        <begin position="214"/>
        <end position="234"/>
    </location>
</feature>
<feature type="transmembrane region" description="Helical" evidence="6">
    <location>
        <begin position="524"/>
        <end position="544"/>
    </location>
</feature>
<reference evidence="8 9" key="1">
    <citation type="journal article" date="2016" name="Sci. Rep.">
        <title>Penicillium arizonense, a new, genome sequenced fungal species, reveals a high chemical diversity in secreted metabolites.</title>
        <authorList>
            <person name="Grijseels S."/>
            <person name="Nielsen J.C."/>
            <person name="Randelovic M."/>
            <person name="Nielsen J."/>
            <person name="Nielsen K.F."/>
            <person name="Workman M."/>
            <person name="Frisvad J.C."/>
        </authorList>
    </citation>
    <scope>NUCLEOTIDE SEQUENCE [LARGE SCALE GENOMIC DNA]</scope>
    <source>
        <strain evidence="8 9">CBS 141311</strain>
    </source>
</reference>
<dbReference type="GO" id="GO:0022857">
    <property type="term" value="F:transmembrane transporter activity"/>
    <property type="evidence" value="ECO:0007669"/>
    <property type="project" value="InterPro"/>
</dbReference>
<dbReference type="GeneID" id="34571240"/>
<feature type="transmembrane region" description="Helical" evidence="6">
    <location>
        <begin position="322"/>
        <end position="343"/>
    </location>
</feature>
<dbReference type="PANTHER" id="PTHR23501">
    <property type="entry name" value="MAJOR FACILITATOR SUPERFAMILY"/>
    <property type="match status" value="1"/>
</dbReference>
<dbReference type="CDD" id="cd17502">
    <property type="entry name" value="MFS_Azr1_MDR_like"/>
    <property type="match status" value="1"/>
</dbReference>
<keyword evidence="9" id="KW-1185">Reference proteome</keyword>
<dbReference type="AlphaFoldDB" id="A0A1F5LXS8"/>
<comment type="subcellular location">
    <subcellularLocation>
        <location evidence="1">Membrane</location>
        <topology evidence="1">Multi-pass membrane protein</topology>
    </subcellularLocation>
</comment>
<proteinExistence type="inferred from homology"/>
<dbReference type="RefSeq" id="XP_022493386.1">
    <property type="nucleotide sequence ID" value="XM_022626506.1"/>
</dbReference>
<dbReference type="Pfam" id="PF07690">
    <property type="entry name" value="MFS_1"/>
    <property type="match status" value="1"/>
</dbReference>
<name>A0A1F5LXS8_PENAI</name>
<feature type="transmembrane region" description="Helical" evidence="6">
    <location>
        <begin position="151"/>
        <end position="176"/>
    </location>
</feature>
<sequence>MTDDIKPAGVQSEYYRLTDSPCAPPKEALPWEIEEPAKTTTLTNSPENEAEYPSMWKIIPITAGLCCCIFCMALDNTIIATAIPRITAEFDSLNDMGWYGSAYMLTTCAVTLIFGKLYTYYSLKWTFMTALALFELGSLVCGVTTSSTGLIIGRALAGVGAGGLFSGSTLVIVTLVPLRRRAIFTGLIGITFGISSVAGPLMGGALTDHVSWRWCFYINLPFGALTALVIMFFFQDKQTKNKITNREKLRSLDLIGTAIFLPAIICILFALQWGGQKYPWADVRIIVLFVLFGVCLCVWIYIQYRKQDRATVPPRIIKNRNVWGAMVYSTMIGGSFFVLVYYLPLWFQAIKGASATSSGVRNLPLIIGVTVFAMVAAILVTLSGYYNPFMLAASVIFSVGNGLLTTLEPDSGPAKWIGYQAMAGIGAGLGMQLPNIVVQAALDDADVPVATALVVFCQSLSGAMFVSIAQNVFQNRLIANVRKMAPMLDPSLVTQAGATKLREVFPDDLDVVLQAYNGAVTQTFYIAVATSVLSIFGALCLQWISVKKKRVTTAL</sequence>
<comment type="caution">
    <text evidence="8">The sequence shown here is derived from an EMBL/GenBank/DDBJ whole genome shotgun (WGS) entry which is preliminary data.</text>
</comment>
<feature type="transmembrane region" description="Helical" evidence="6">
    <location>
        <begin position="450"/>
        <end position="473"/>
    </location>
</feature>
<feature type="transmembrane region" description="Helical" evidence="6">
    <location>
        <begin position="183"/>
        <end position="202"/>
    </location>
</feature>
<keyword evidence="3 6" id="KW-0812">Transmembrane</keyword>